<evidence type="ECO:0000256" key="1">
    <source>
        <dbReference type="ARBA" id="ARBA00004719"/>
    </source>
</evidence>
<keyword evidence="3 7" id="KW-0805">Transcription regulation</keyword>
<evidence type="ECO:0000256" key="2">
    <source>
        <dbReference type="ARBA" id="ARBA00022491"/>
    </source>
</evidence>
<gene>
    <name evidence="7 12" type="primary">betI</name>
    <name evidence="12" type="ORF">FRZ44_02710</name>
</gene>
<protein>
    <recommendedName>
        <fullName evidence="7">HTH-type transcriptional regulator BetI</fullName>
    </recommendedName>
</protein>
<evidence type="ECO:0000256" key="3">
    <source>
        <dbReference type="ARBA" id="ARBA00023015"/>
    </source>
</evidence>
<dbReference type="GO" id="GO:0003700">
    <property type="term" value="F:DNA-binding transcription factor activity"/>
    <property type="evidence" value="ECO:0007669"/>
    <property type="project" value="UniProtKB-UniRule"/>
</dbReference>
<dbReference type="OrthoDB" id="9809265at2"/>
<dbReference type="PANTHER" id="PTHR30055">
    <property type="entry name" value="HTH-TYPE TRANSCRIPTIONAL REGULATOR RUTR"/>
    <property type="match status" value="1"/>
</dbReference>
<dbReference type="KEGG" id="htq:FRZ44_02710"/>
<keyword evidence="5 7" id="KW-0804">Transcription</keyword>
<dbReference type="Pfam" id="PF00440">
    <property type="entry name" value="TetR_N"/>
    <property type="match status" value="1"/>
</dbReference>
<keyword evidence="10" id="KW-0472">Membrane</keyword>
<accession>A0A5J6MD58</accession>
<evidence type="ECO:0000256" key="6">
    <source>
        <dbReference type="ARBA" id="ARBA00024936"/>
    </source>
</evidence>
<evidence type="ECO:0000313" key="12">
    <source>
        <dbReference type="EMBL" id="QEX14991.1"/>
    </source>
</evidence>
<keyword evidence="10" id="KW-0812">Transmembrane</keyword>
<keyword evidence="4 7" id="KW-0238">DNA-binding</keyword>
<evidence type="ECO:0000256" key="9">
    <source>
        <dbReference type="SAM" id="MobiDB-lite"/>
    </source>
</evidence>
<evidence type="ECO:0000256" key="8">
    <source>
        <dbReference type="PROSITE-ProRule" id="PRU00335"/>
    </source>
</evidence>
<comment type="function">
    <text evidence="7">Repressor involved in choline regulation of the bet genes.</text>
</comment>
<keyword evidence="10" id="KW-1133">Transmembrane helix</keyword>
<dbReference type="PROSITE" id="PS50977">
    <property type="entry name" value="HTH_TETR_2"/>
    <property type="match status" value="1"/>
</dbReference>
<organism evidence="12 13">
    <name type="scientific">Hypericibacter terrae</name>
    <dbReference type="NCBI Taxonomy" id="2602015"/>
    <lineage>
        <taxon>Bacteria</taxon>
        <taxon>Pseudomonadati</taxon>
        <taxon>Pseudomonadota</taxon>
        <taxon>Alphaproteobacteria</taxon>
        <taxon>Rhodospirillales</taxon>
        <taxon>Dongiaceae</taxon>
        <taxon>Hypericibacter</taxon>
    </lineage>
</organism>
<evidence type="ECO:0000256" key="7">
    <source>
        <dbReference type="HAMAP-Rule" id="MF_00768"/>
    </source>
</evidence>
<dbReference type="UniPathway" id="UPA00529"/>
<evidence type="ECO:0000256" key="10">
    <source>
        <dbReference type="SAM" id="Phobius"/>
    </source>
</evidence>
<keyword evidence="2 7" id="KW-0678">Repressor</keyword>
<feature type="transmembrane region" description="Helical" evidence="10">
    <location>
        <begin position="147"/>
        <end position="166"/>
    </location>
</feature>
<dbReference type="Proteomes" id="UP000326202">
    <property type="component" value="Chromosome"/>
</dbReference>
<keyword evidence="13" id="KW-1185">Reference proteome</keyword>
<dbReference type="SUPFAM" id="SSF48498">
    <property type="entry name" value="Tetracyclin repressor-like, C-terminal domain"/>
    <property type="match status" value="1"/>
</dbReference>
<dbReference type="GO" id="GO:0000976">
    <property type="term" value="F:transcription cis-regulatory region binding"/>
    <property type="evidence" value="ECO:0007669"/>
    <property type="project" value="TreeGrafter"/>
</dbReference>
<dbReference type="SUPFAM" id="SSF46689">
    <property type="entry name" value="Homeodomain-like"/>
    <property type="match status" value="1"/>
</dbReference>
<comment type="pathway">
    <text evidence="1 7">Amine and polyamine biosynthesis; betaine biosynthesis via choline pathway [regulation].</text>
</comment>
<dbReference type="AlphaFoldDB" id="A0A5J6MD58"/>
<dbReference type="HAMAP" id="MF_00768">
    <property type="entry name" value="HTH_type_BetI"/>
    <property type="match status" value="1"/>
</dbReference>
<evidence type="ECO:0000256" key="4">
    <source>
        <dbReference type="ARBA" id="ARBA00023125"/>
    </source>
</evidence>
<evidence type="ECO:0000256" key="5">
    <source>
        <dbReference type="ARBA" id="ARBA00023163"/>
    </source>
</evidence>
<dbReference type="NCBIfam" id="NF001978">
    <property type="entry name" value="PRK00767.1"/>
    <property type="match status" value="1"/>
</dbReference>
<dbReference type="InterPro" id="IPR001647">
    <property type="entry name" value="HTH_TetR"/>
</dbReference>
<sequence length="220" mass="25074">MTLASRRRFRREELIDATITAIYEDGLKDTTLAGIGKRAGLSPALVNHYFDGKEALLEATMRRLLRNLGDDIARRLPAEPTPLGRLHAIIDGCFSRRHFLPESMVAWLTFWLEVRRNPRFARLQRILNHRFESNIMFALRQMVPEPLAADIFLGLTALIDGFWWAYALDAKRVQPAQARRLCRDYLASRLPPSALSKVGPSTIARPKRGLRPSSTRKARS</sequence>
<dbReference type="PANTHER" id="PTHR30055:SF234">
    <property type="entry name" value="HTH-TYPE TRANSCRIPTIONAL REGULATOR BETI"/>
    <property type="match status" value="1"/>
</dbReference>
<dbReference type="InterPro" id="IPR009057">
    <property type="entry name" value="Homeodomain-like_sf"/>
</dbReference>
<proteinExistence type="inferred from homology"/>
<feature type="domain" description="HTH tetR-type" evidence="11">
    <location>
        <begin position="8"/>
        <end position="68"/>
    </location>
</feature>
<dbReference type="Gene3D" id="1.10.357.10">
    <property type="entry name" value="Tetracycline Repressor, domain 2"/>
    <property type="match status" value="1"/>
</dbReference>
<dbReference type="InterPro" id="IPR023772">
    <property type="entry name" value="DNA-bd_HTH_TetR-type_CS"/>
</dbReference>
<dbReference type="GO" id="GO:0045892">
    <property type="term" value="P:negative regulation of DNA-templated transcription"/>
    <property type="evidence" value="ECO:0007669"/>
    <property type="project" value="UniProtKB-UniRule"/>
</dbReference>
<dbReference type="RefSeq" id="WP_151175491.1">
    <property type="nucleotide sequence ID" value="NZ_CP042906.1"/>
</dbReference>
<dbReference type="InterPro" id="IPR036271">
    <property type="entry name" value="Tet_transcr_reg_TetR-rel_C_sf"/>
</dbReference>
<evidence type="ECO:0000259" key="11">
    <source>
        <dbReference type="PROSITE" id="PS50977"/>
    </source>
</evidence>
<feature type="DNA-binding region" description="H-T-H motif" evidence="7 8">
    <location>
        <begin position="31"/>
        <end position="50"/>
    </location>
</feature>
<dbReference type="InterPro" id="IPR017757">
    <property type="entry name" value="Tscrpt_rep_BetI"/>
</dbReference>
<dbReference type="GO" id="GO:0019285">
    <property type="term" value="P:glycine betaine biosynthetic process from choline"/>
    <property type="evidence" value="ECO:0007669"/>
    <property type="project" value="UniProtKB-UniRule"/>
</dbReference>
<dbReference type="InterPro" id="IPR039538">
    <property type="entry name" value="BetI_C"/>
</dbReference>
<evidence type="ECO:0000313" key="13">
    <source>
        <dbReference type="Proteomes" id="UP000326202"/>
    </source>
</evidence>
<dbReference type="EMBL" id="CP042906">
    <property type="protein sequence ID" value="QEX14991.1"/>
    <property type="molecule type" value="Genomic_DNA"/>
</dbReference>
<comment type="function">
    <text evidence="6">Repressor involved in the biosynthesis of the osmoprotectant glycine betaine. It represses transcription of the choline transporter BetT and the genes of BetAB involved in the synthesis of glycine betaine.</text>
</comment>
<feature type="region of interest" description="Disordered" evidence="9">
    <location>
        <begin position="195"/>
        <end position="220"/>
    </location>
</feature>
<name>A0A5J6MD58_9PROT</name>
<feature type="compositionally biased region" description="Basic residues" evidence="9">
    <location>
        <begin position="205"/>
        <end position="220"/>
    </location>
</feature>
<dbReference type="Pfam" id="PF13977">
    <property type="entry name" value="TetR_C_6"/>
    <property type="match status" value="1"/>
</dbReference>
<dbReference type="PROSITE" id="PS01081">
    <property type="entry name" value="HTH_TETR_1"/>
    <property type="match status" value="1"/>
</dbReference>
<dbReference type="InterPro" id="IPR050109">
    <property type="entry name" value="HTH-type_TetR-like_transc_reg"/>
</dbReference>
<reference evidence="12 13" key="1">
    <citation type="submission" date="2019-08" db="EMBL/GenBank/DDBJ databases">
        <title>Hyperibacter terrae gen. nov., sp. nov. and Hyperibacter viscosus sp. nov., two new members in the family Rhodospirillaceae isolated from the rhizosphere of Hypericum perforatum.</title>
        <authorList>
            <person name="Noviana Z."/>
        </authorList>
    </citation>
    <scope>NUCLEOTIDE SEQUENCE [LARGE SCALE GENOMIC DNA]</scope>
    <source>
        <strain evidence="12 13">R5913</strain>
    </source>
</reference>